<dbReference type="InterPro" id="IPR010090">
    <property type="entry name" value="Phage_tape_meas"/>
</dbReference>
<proteinExistence type="predicted"/>
<dbReference type="EMBL" id="AP012157">
    <property type="protein sequence ID" value="BAK15854.1"/>
    <property type="molecule type" value="Genomic_DNA"/>
</dbReference>
<dbReference type="AlphaFoldDB" id="F2F2L6"/>
<dbReference type="eggNOG" id="COG5280">
    <property type="taxonomic scope" value="Bacteria"/>
</dbReference>
<protein>
    <submittedName>
        <fullName evidence="3">Phage-related minor tail protein</fullName>
    </submittedName>
</protein>
<keyword evidence="1" id="KW-1188">Viral release from host cell</keyword>
<evidence type="ECO:0000313" key="4">
    <source>
        <dbReference type="Proteomes" id="UP000006691"/>
    </source>
</evidence>
<gene>
    <name evidence="3" type="ordered locus">SSIL_1431</name>
</gene>
<dbReference type="PANTHER" id="PTHR37813">
    <property type="entry name" value="FELS-2 PROPHAGE PROTEIN"/>
    <property type="match status" value="1"/>
</dbReference>
<sequence length="264" mass="28509">MAKRVISAVLELKDQNFQSGMKRAGRNLSDFDRKSIQVGNTVENMSKKAVSGFKMIGKAAAGLAAGGIAMLSAGVAKTMWGMDDSFANLQAQTGATVAEFENLKQSAIDTFSRGYGESLDEVTAAISRVKQNMKGLDSGEISNVTANAMLLARTFDSDVNEVTRGLNNTMEAFGVSAEKAFDLFTAGGQRGLNFSNEMFDNVAEYSSLFGAMGYSAEEYFGIMERGAKSGVYNLIIWALMWRHIIETSLIAGKSHRDNQQPSLV</sequence>
<dbReference type="PATRIC" id="fig|1002809.3.peg.1445"/>
<dbReference type="HOGENOM" id="CLU_1053368_0_0_9"/>
<dbReference type="STRING" id="1002809.SSIL_1431"/>
<dbReference type="Proteomes" id="UP000006691">
    <property type="component" value="Chromosome"/>
</dbReference>
<feature type="domain" description="Phage tail tape measure protein" evidence="2">
    <location>
        <begin position="111"/>
        <end position="230"/>
    </location>
</feature>
<dbReference type="Pfam" id="PF10145">
    <property type="entry name" value="PhageMin_Tail"/>
    <property type="match status" value="1"/>
</dbReference>
<evidence type="ECO:0000313" key="3">
    <source>
        <dbReference type="EMBL" id="BAK15854.1"/>
    </source>
</evidence>
<dbReference type="RefSeq" id="WP_014823307.1">
    <property type="nucleotide sequence ID" value="NC_018065.1"/>
</dbReference>
<dbReference type="PANTHER" id="PTHR37813:SF1">
    <property type="entry name" value="FELS-2 PROPHAGE PROTEIN"/>
    <property type="match status" value="1"/>
</dbReference>
<keyword evidence="4" id="KW-1185">Reference proteome</keyword>
<dbReference type="KEGG" id="siv:SSIL_1431"/>
<evidence type="ECO:0000256" key="1">
    <source>
        <dbReference type="ARBA" id="ARBA00022612"/>
    </source>
</evidence>
<name>F2F2L6_SOLSS</name>
<evidence type="ECO:0000259" key="2">
    <source>
        <dbReference type="Pfam" id="PF10145"/>
    </source>
</evidence>
<reference evidence="3 4" key="2">
    <citation type="journal article" date="2012" name="J. Biosci. Bioeng.">
        <title>Complete genome sequence and characterization of the N-acylhomoserine lactone-degrading gene of the potato leaf-associated Solibacillus silvestris.</title>
        <authorList>
            <person name="Morohoshi T."/>
            <person name="Tominaga Y."/>
            <person name="Someya N."/>
            <person name="Ikeda T."/>
        </authorList>
    </citation>
    <scope>NUCLEOTIDE SEQUENCE [LARGE SCALE GENOMIC DNA]</scope>
    <source>
        <strain evidence="3 4">StLB046</strain>
    </source>
</reference>
<organism evidence="3 4">
    <name type="scientific">Solibacillus silvestris (strain StLB046)</name>
    <name type="common">Bacillus silvestris</name>
    <dbReference type="NCBI Taxonomy" id="1002809"/>
    <lineage>
        <taxon>Bacteria</taxon>
        <taxon>Bacillati</taxon>
        <taxon>Bacillota</taxon>
        <taxon>Bacilli</taxon>
        <taxon>Bacillales</taxon>
        <taxon>Caryophanaceae</taxon>
        <taxon>Solibacillus</taxon>
    </lineage>
</organism>
<accession>F2F2L6</accession>
<reference evidence="4" key="1">
    <citation type="submission" date="2011-04" db="EMBL/GenBank/DDBJ databases">
        <title>Genome sequence of Solibacillus silvestris StLB046.</title>
        <authorList>
            <person name="Morohoshi T."/>
            <person name="Someya N."/>
            <person name="Ikeda T."/>
        </authorList>
    </citation>
    <scope>NUCLEOTIDE SEQUENCE [LARGE SCALE GENOMIC DNA]</scope>
    <source>
        <strain evidence="4">StLB046</strain>
    </source>
</reference>